<feature type="transmembrane region" description="Helical" evidence="7">
    <location>
        <begin position="31"/>
        <end position="57"/>
    </location>
</feature>
<reference evidence="9" key="1">
    <citation type="submission" date="2022-02" db="EMBL/GenBank/DDBJ databases">
        <title>Paenibacillus sp. MBLB1832 Whole Genome Shotgun Sequencing.</title>
        <authorList>
            <person name="Hwang C.Y."/>
            <person name="Cho E.-S."/>
            <person name="Seo M.-J."/>
        </authorList>
    </citation>
    <scope>NUCLEOTIDE SEQUENCE</scope>
    <source>
        <strain evidence="9">MBLB1832</strain>
    </source>
</reference>
<proteinExistence type="inferred from homology"/>
<comment type="subcellular location">
    <subcellularLocation>
        <location evidence="1 7">Cell membrane</location>
        <topology evidence="1 7">Multi-pass membrane protein</topology>
    </subcellularLocation>
</comment>
<feature type="domain" description="ABC transmembrane type-1" evidence="8">
    <location>
        <begin position="89"/>
        <end position="304"/>
    </location>
</feature>
<keyword evidence="6 7" id="KW-0472">Membrane</keyword>
<feature type="transmembrane region" description="Helical" evidence="7">
    <location>
        <begin position="172"/>
        <end position="189"/>
    </location>
</feature>
<keyword evidence="10" id="KW-1185">Reference proteome</keyword>
<feature type="transmembrane region" description="Helical" evidence="7">
    <location>
        <begin position="93"/>
        <end position="114"/>
    </location>
</feature>
<evidence type="ECO:0000313" key="10">
    <source>
        <dbReference type="Proteomes" id="UP001304650"/>
    </source>
</evidence>
<evidence type="ECO:0000256" key="4">
    <source>
        <dbReference type="ARBA" id="ARBA00022692"/>
    </source>
</evidence>
<feature type="transmembrane region" description="Helical" evidence="7">
    <location>
        <begin position="283"/>
        <end position="304"/>
    </location>
</feature>
<keyword evidence="5 7" id="KW-1133">Transmembrane helix</keyword>
<gene>
    <name evidence="9" type="ORF">MJB10_03855</name>
</gene>
<evidence type="ECO:0000259" key="8">
    <source>
        <dbReference type="PROSITE" id="PS50928"/>
    </source>
</evidence>
<dbReference type="PANTHER" id="PTHR43227">
    <property type="entry name" value="BLL4140 PROTEIN"/>
    <property type="match status" value="1"/>
</dbReference>
<dbReference type="InterPro" id="IPR035906">
    <property type="entry name" value="MetI-like_sf"/>
</dbReference>
<dbReference type="PANTHER" id="PTHR43227:SF11">
    <property type="entry name" value="BLL4140 PROTEIN"/>
    <property type="match status" value="1"/>
</dbReference>
<dbReference type="KEGG" id="proo:MJB10_03855"/>
<dbReference type="GO" id="GO:0005886">
    <property type="term" value="C:plasma membrane"/>
    <property type="evidence" value="ECO:0007669"/>
    <property type="project" value="UniProtKB-SubCell"/>
</dbReference>
<keyword evidence="2 7" id="KW-0813">Transport</keyword>
<dbReference type="InterPro" id="IPR000515">
    <property type="entry name" value="MetI-like"/>
</dbReference>
<accession>A0AA96LRK5</accession>
<dbReference type="Proteomes" id="UP001304650">
    <property type="component" value="Chromosome"/>
</dbReference>
<dbReference type="GO" id="GO:0055085">
    <property type="term" value="P:transmembrane transport"/>
    <property type="evidence" value="ECO:0007669"/>
    <property type="project" value="InterPro"/>
</dbReference>
<dbReference type="AlphaFoldDB" id="A0AA96LRK5"/>
<evidence type="ECO:0000256" key="5">
    <source>
        <dbReference type="ARBA" id="ARBA00022989"/>
    </source>
</evidence>
<dbReference type="RefSeq" id="WP_314801896.1">
    <property type="nucleotide sequence ID" value="NZ_CP130319.1"/>
</dbReference>
<name>A0AA96LRK5_9BACL</name>
<evidence type="ECO:0000256" key="1">
    <source>
        <dbReference type="ARBA" id="ARBA00004651"/>
    </source>
</evidence>
<dbReference type="PROSITE" id="PS50928">
    <property type="entry name" value="ABC_TM1"/>
    <property type="match status" value="1"/>
</dbReference>
<evidence type="ECO:0000313" key="9">
    <source>
        <dbReference type="EMBL" id="WNR45281.1"/>
    </source>
</evidence>
<evidence type="ECO:0000256" key="7">
    <source>
        <dbReference type="RuleBase" id="RU363032"/>
    </source>
</evidence>
<dbReference type="CDD" id="cd06261">
    <property type="entry name" value="TM_PBP2"/>
    <property type="match status" value="1"/>
</dbReference>
<dbReference type="InterPro" id="IPR050809">
    <property type="entry name" value="UgpAE/MalFG_permease"/>
</dbReference>
<organism evidence="9 10">
    <name type="scientific">Paenibacillus roseopurpureus</name>
    <dbReference type="NCBI Taxonomy" id="2918901"/>
    <lineage>
        <taxon>Bacteria</taxon>
        <taxon>Bacillati</taxon>
        <taxon>Bacillota</taxon>
        <taxon>Bacilli</taxon>
        <taxon>Bacillales</taxon>
        <taxon>Paenibacillaceae</taxon>
        <taxon>Paenibacillus</taxon>
    </lineage>
</organism>
<evidence type="ECO:0000256" key="6">
    <source>
        <dbReference type="ARBA" id="ARBA00023136"/>
    </source>
</evidence>
<dbReference type="EMBL" id="CP130319">
    <property type="protein sequence ID" value="WNR45281.1"/>
    <property type="molecule type" value="Genomic_DNA"/>
</dbReference>
<dbReference type="Pfam" id="PF00528">
    <property type="entry name" value="BPD_transp_1"/>
    <property type="match status" value="1"/>
</dbReference>
<feature type="transmembrane region" description="Helical" evidence="7">
    <location>
        <begin position="135"/>
        <end position="152"/>
    </location>
</feature>
<keyword evidence="3" id="KW-1003">Cell membrane</keyword>
<keyword evidence="4 7" id="KW-0812">Transmembrane</keyword>
<evidence type="ECO:0000256" key="2">
    <source>
        <dbReference type="ARBA" id="ARBA00022448"/>
    </source>
</evidence>
<sequence>MADVTEIKTTTAVWRPVKGTLWREVSKHRALYLLISPAILLTILFSYVPMPGIYVAFLDYDIFMQLRSPFVGLQNFIEVFTLPMFLQSIANTLVLSILTLAVTFPAAIILALLLNEMKNGLFKRFVQTVSYLPHFFSWITVIGMAYAMYAMYGPVNDAIVSVTGKDADRILFLGQQWFFVPNILVMTLWKNAGWNTIMYLAALTAIDPTLYEAAHIDGAGRWRRLWHITLPGIRPTIVMLLIFGIGGLLGSNFELVYGLQNSFIDFEVISTIVYKQGINQGQYSLATALGLAQGIVSFILLYTANRISKKLTQTGIF</sequence>
<dbReference type="Gene3D" id="1.10.3720.10">
    <property type="entry name" value="MetI-like"/>
    <property type="match status" value="1"/>
</dbReference>
<evidence type="ECO:0000256" key="3">
    <source>
        <dbReference type="ARBA" id="ARBA00022475"/>
    </source>
</evidence>
<feature type="transmembrane region" description="Helical" evidence="7">
    <location>
        <begin position="233"/>
        <end position="253"/>
    </location>
</feature>
<dbReference type="SUPFAM" id="SSF161098">
    <property type="entry name" value="MetI-like"/>
    <property type="match status" value="1"/>
</dbReference>
<comment type="similarity">
    <text evidence="7">Belongs to the binding-protein-dependent transport system permease family.</text>
</comment>
<protein>
    <submittedName>
        <fullName evidence="9">ABC transporter permease subunit</fullName>
    </submittedName>
</protein>